<sequence length="352" mass="39198">MAQKINLTSGSVFAGNPITFTITPSVATKPSFHRVIIEVNFDNGTGSYETNKLTIPVTTEGRDVSLDISSALRITLDSYKYTATPSTYPIVSWYIKAYDEYMDNNGEVHTGVGEVYYPADGSKNKGETNLRCIAGAFSDIERLKSGVTKAVTLLSCKPTDTHEIAVVGESFVYPVSYSAGQNLATSSSLTAPVSREQEITKEGAQSIQGHSIYALPSSEAEDRTTFRFINRFGCLESISVPKSYSQKMSVESTQYTKAIQETFNEFSRSAIQKQNDRESWLYQSDPLTKAWQQWYLHEFLMSEHVWLKANDAWLPCTINLEDEITIKDETNKNMYSVSFTAKLGINGDPFAI</sequence>
<protein>
    <submittedName>
        <fullName evidence="1">Uncharacterized protein</fullName>
    </submittedName>
</protein>
<accession>A0A8S5RWT1</accession>
<evidence type="ECO:0000313" key="1">
    <source>
        <dbReference type="EMBL" id="DAF43220.1"/>
    </source>
</evidence>
<name>A0A8S5RWT1_9VIRU</name>
<proteinExistence type="predicted"/>
<dbReference type="EMBL" id="BK032501">
    <property type="protein sequence ID" value="DAF43220.1"/>
    <property type="molecule type" value="Genomic_DNA"/>
</dbReference>
<reference evidence="1" key="1">
    <citation type="journal article" date="2021" name="Proc. Natl. Acad. Sci. U.S.A.">
        <title>A Catalog of Tens of Thousands of Viruses from Human Metagenomes Reveals Hidden Associations with Chronic Diseases.</title>
        <authorList>
            <person name="Tisza M.J."/>
            <person name="Buck C.B."/>
        </authorList>
    </citation>
    <scope>NUCLEOTIDE SEQUENCE</scope>
    <source>
        <strain evidence="1">CtU8j8</strain>
    </source>
</reference>
<organism evidence="1">
    <name type="scientific">virus sp. ctU8j8</name>
    <dbReference type="NCBI Taxonomy" id="2827991"/>
    <lineage>
        <taxon>Viruses</taxon>
    </lineage>
</organism>